<feature type="region of interest" description="Disordered" evidence="2">
    <location>
        <begin position="353"/>
        <end position="389"/>
    </location>
</feature>
<feature type="region of interest" description="Disordered" evidence="2">
    <location>
        <begin position="1112"/>
        <end position="1186"/>
    </location>
</feature>
<feature type="compositionally biased region" description="Acidic residues" evidence="2">
    <location>
        <begin position="1043"/>
        <end position="1063"/>
    </location>
</feature>
<feature type="compositionally biased region" description="Polar residues" evidence="2">
    <location>
        <begin position="1003"/>
        <end position="1018"/>
    </location>
</feature>
<proteinExistence type="predicted"/>
<feature type="compositionally biased region" description="Basic and acidic residues" evidence="2">
    <location>
        <begin position="284"/>
        <end position="302"/>
    </location>
</feature>
<feature type="compositionally biased region" description="Low complexity" evidence="2">
    <location>
        <begin position="419"/>
        <end position="433"/>
    </location>
</feature>
<accession>A0A8J4B0M9</accession>
<feature type="compositionally biased region" description="Basic and acidic residues" evidence="2">
    <location>
        <begin position="259"/>
        <end position="273"/>
    </location>
</feature>
<evidence type="ECO:0000313" key="4">
    <source>
        <dbReference type="Proteomes" id="UP000747399"/>
    </source>
</evidence>
<feature type="compositionally biased region" description="Basic and acidic residues" evidence="2">
    <location>
        <begin position="1141"/>
        <end position="1150"/>
    </location>
</feature>
<sequence>FVSHGIPNARPGDQVPVVLTVNDGSRGEIARNGISATEAAAEAAATSGHYPGALMVQRDGSGVLADMHISEAIAKYHGWATVGWHIAELDESLSGVYWVEWRVRMPPPLVPAPLSLQPPPALQPRGAMAMAAAIQRSDITEEVAANNEGALLKALQKLAWQQKALEEQLERMQARRVVQHEKQRMDLQQSPSDEQLKGLILLRQQQQQGDFDQEDDPQAQPVSLRQLQSKALESIFMPGLPRQSQQQSELNRIDATHDQAERDARTGPARRVDPSGSGLAGTADDAKHGIGHTGLKEYDPDVRAGLSSKTTPNYIQSRDVLLPITSSTCGGSHPAASKRFVQTRMAETTSLLAHQRSSRPQLLQPEPMKPPKLPPLHQHQRQPPKPQLKVETEARLDSLAGSGNIDELTSSHSPSLNGASTPSSPSAPQSTWPEAIASAPPDLGPAGDRTKRFRASDDGAAAAAEKQATRDSLLIADHVRTKVAPLDANEDATSVPDPRPPRVVAVAGGQSQTSGASGGTPAGPEDDNVVARSAPRLMSRYLTSGEIRVLFTDRDSRVLCNPPCGLLLTIQILLDGQPLGPPQEAQLCRYNGSSPRYLTSVPAQELTSPPIPWKRLAETTIQYRRCRSGLLQLWATRRRGASAAGSGRGPEEGVLQLSAKAAAAMPKLVSFKPAGLRRAAWLAASGSGAGGGDGDGGGIDGDGDSDGGDGITGKADAVEPPLLPASGSLSADAVRGIGPCSLAGRNHSNGAGCTDSDGVWEATQPTQGVFGAPPSSHGRDGGGGNVTIAVHEDAAHATEHHVEGPLNATDGKAELEGNTSGLDPLSGRIGLGNVPNDLNHGMHYNTLPGELRAVGGRGTAAPRSRAEAAAAWGAVDEVTEGAEPQYCTEVLVACRPRSLSRYVTKAELELLVGQEVYEQLCGGNKLADVRVMFEVYGRRLPEIFIADIERYNASSPFYLKAASGRGVDGLPWRSVPPNATVQWRRMADNTLVLAQVSNTTRWDSNGCNTTTSCPNSYQRRGCTGTVSKRRGGAGRRHKRFTEEATESEDGPSDEEYGSGDTENDVQPSRKRRRTRKAAPARQSSQGDDLLEALAGAAGRALMEEKAAELDGAGGVGVNGVEEGEDEDEDEAVGRRRNRIHKTPDLARRSLESTVSPPTAAGEPQVRRNSCGGIDTQHPREAGNGTTAGRDFALLQSVACSGGLGVLTCPSAPTQSQLSAGSQGASSFISRIVATNLYIGRRQLQALYGPGFKADTRSDMQLSLNGTLMPDIYHVQWKEGCHKGSFYPKGAPLGQLRGRFLQGIYWLDEQRNLLVAVAWDQPPSGWPVRRRRMTAAASGLDASIKPRRWLWQRQAERARKASGENDGTAAEGARGTGPEADGGLRRLQSTGGRRSGTGLDAGEEQGGSRTRADSGRPHSGNGGNAPTIIEVLAAAAEQQRMHSSWRNDGDALAAWDPHRSSEAQVAARGDRAHKEDIEGLSAGRSAEEVSLTREPAHPHGGTQRVSCGSSDTSQEGRIGSPRVATAAQHPLPPSSRQRPSQSEYAVDAGGGEAELAAGVDVSVPVPAPAEVTMVPVAVAAATVLGHNKYSDGNAATHIANGKGGGCPKRGRRDLSGRSAVADKDELDTGIVARKDRRLDSDGHCGKCGQPRRERQLSQEGPGDQIPVELGPRGFCTMVDAATGGRSWGKRLSHSGADVFTAAGRNDLGFGVAGTSGEDCSTDDCLEEMPAGGSPPSPPPLGRNGYEKIPGISAMRVLQLVRNGGERGGCARLQAAYQQQQQQYLETQHDGVNASRQDEQDRIQIAAALAPLIAALQSSHPVPLDDDGDAVTIANSNAIIDGSEECAEVTDELVIRTMPWISMHLAQKWYPDAVFSVDHPPYRVQIAIEVDGQLHPERYPAQLKSYSFNNSVFLPGLPVKLVKGMIRTGWRKLKDQTLVLAVRSTPSATPEAGIEGRAPRTAAD</sequence>
<feature type="compositionally biased region" description="Basic and acidic residues" evidence="2">
    <location>
        <begin position="448"/>
        <end position="457"/>
    </location>
</feature>
<comment type="caution">
    <text evidence="3">The sequence shown here is derived from an EMBL/GenBank/DDBJ whole genome shotgun (WGS) entry which is preliminary data.</text>
</comment>
<evidence type="ECO:0000256" key="1">
    <source>
        <dbReference type="SAM" id="Coils"/>
    </source>
</evidence>
<feature type="region of interest" description="Disordered" evidence="2">
    <location>
        <begin position="1353"/>
        <end position="1424"/>
    </location>
</feature>
<feature type="compositionally biased region" description="Polar residues" evidence="2">
    <location>
        <begin position="407"/>
        <end position="418"/>
    </location>
</feature>
<feature type="compositionally biased region" description="Low complexity" evidence="2">
    <location>
        <begin position="1533"/>
        <end position="1546"/>
    </location>
</feature>
<feature type="non-terminal residue" evidence="3">
    <location>
        <position position="1962"/>
    </location>
</feature>
<feature type="compositionally biased region" description="Gly residues" evidence="2">
    <location>
        <begin position="687"/>
        <end position="700"/>
    </location>
</feature>
<keyword evidence="4" id="KW-1185">Reference proteome</keyword>
<feature type="compositionally biased region" description="Acidic residues" evidence="2">
    <location>
        <begin position="1121"/>
        <end position="1130"/>
    </location>
</feature>
<reference evidence="3" key="1">
    <citation type="journal article" date="2021" name="Proc. Natl. Acad. Sci. U.S.A.">
        <title>Three genomes in the algal genus Volvox reveal the fate of a haploid sex-determining region after a transition to homothallism.</title>
        <authorList>
            <person name="Yamamoto K."/>
            <person name="Hamaji T."/>
            <person name="Kawai-Toyooka H."/>
            <person name="Matsuzaki R."/>
            <person name="Takahashi F."/>
            <person name="Nishimura Y."/>
            <person name="Kawachi M."/>
            <person name="Noguchi H."/>
            <person name="Minakuchi Y."/>
            <person name="Umen J.G."/>
            <person name="Toyoda A."/>
            <person name="Nozaki H."/>
        </authorList>
    </citation>
    <scope>NUCLEOTIDE SEQUENCE</scope>
    <source>
        <strain evidence="3">NIES-3780</strain>
    </source>
</reference>
<evidence type="ECO:0000256" key="2">
    <source>
        <dbReference type="SAM" id="MobiDB-lite"/>
    </source>
</evidence>
<evidence type="ECO:0000313" key="3">
    <source>
        <dbReference type="EMBL" id="GIL51147.1"/>
    </source>
</evidence>
<feature type="compositionally biased region" description="Basic residues" evidence="2">
    <location>
        <begin position="1068"/>
        <end position="1078"/>
    </location>
</feature>
<feature type="region of interest" description="Disordered" evidence="2">
    <location>
        <begin position="1723"/>
        <end position="1743"/>
    </location>
</feature>
<dbReference type="EMBL" id="BNCO01000010">
    <property type="protein sequence ID" value="GIL51147.1"/>
    <property type="molecule type" value="Genomic_DNA"/>
</dbReference>
<dbReference type="Proteomes" id="UP000747399">
    <property type="component" value="Unassembled WGS sequence"/>
</dbReference>
<feature type="region of interest" description="Disordered" evidence="2">
    <location>
        <begin position="402"/>
        <end position="468"/>
    </location>
</feature>
<feature type="compositionally biased region" description="Polar residues" evidence="2">
    <location>
        <begin position="1502"/>
        <end position="1514"/>
    </location>
</feature>
<feature type="compositionally biased region" description="Basic and acidic residues" evidence="2">
    <location>
        <begin position="1638"/>
        <end position="1655"/>
    </location>
</feature>
<feature type="region of interest" description="Disordered" evidence="2">
    <location>
        <begin position="259"/>
        <end position="310"/>
    </location>
</feature>
<feature type="coiled-coil region" evidence="1">
    <location>
        <begin position="155"/>
        <end position="182"/>
    </location>
</feature>
<feature type="region of interest" description="Disordered" evidence="2">
    <location>
        <begin position="1438"/>
        <end position="1546"/>
    </location>
</feature>
<feature type="region of interest" description="Disordered" evidence="2">
    <location>
        <begin position="1638"/>
        <end position="1669"/>
    </location>
</feature>
<feature type="compositionally biased region" description="Basic and acidic residues" evidence="2">
    <location>
        <begin position="1353"/>
        <end position="1362"/>
    </location>
</feature>
<protein>
    <submittedName>
        <fullName evidence="3">Uncharacterized protein</fullName>
    </submittedName>
</protein>
<name>A0A8J4B0M9_9CHLO</name>
<feature type="compositionally biased region" description="Basic and acidic residues" evidence="2">
    <location>
        <begin position="1484"/>
        <end position="1496"/>
    </location>
</feature>
<gene>
    <name evidence="3" type="ORF">Vafri_7216</name>
</gene>
<feature type="compositionally biased region" description="Basic and acidic residues" evidence="2">
    <location>
        <begin position="1467"/>
        <end position="1476"/>
    </location>
</feature>
<feature type="compositionally biased region" description="Basic residues" evidence="2">
    <location>
        <begin position="1027"/>
        <end position="1039"/>
    </location>
</feature>
<feature type="region of interest" description="Disordered" evidence="2">
    <location>
        <begin position="1003"/>
        <end position="1089"/>
    </location>
</feature>
<feature type="region of interest" description="Disordered" evidence="2">
    <location>
        <begin position="506"/>
        <end position="526"/>
    </location>
</feature>
<organism evidence="3 4">
    <name type="scientific">Volvox africanus</name>
    <dbReference type="NCBI Taxonomy" id="51714"/>
    <lineage>
        <taxon>Eukaryota</taxon>
        <taxon>Viridiplantae</taxon>
        <taxon>Chlorophyta</taxon>
        <taxon>core chlorophytes</taxon>
        <taxon>Chlorophyceae</taxon>
        <taxon>CS clade</taxon>
        <taxon>Chlamydomonadales</taxon>
        <taxon>Volvocaceae</taxon>
        <taxon>Volvox</taxon>
    </lineage>
</organism>
<keyword evidence="1" id="KW-0175">Coiled coil</keyword>
<feature type="region of interest" description="Disordered" evidence="2">
    <location>
        <begin position="686"/>
        <end position="730"/>
    </location>
</feature>
<feature type="compositionally biased region" description="Low complexity" evidence="2">
    <location>
        <begin position="506"/>
        <end position="515"/>
    </location>
</feature>